<proteinExistence type="predicted"/>
<dbReference type="SUPFAM" id="SSF48295">
    <property type="entry name" value="TrpR-like"/>
    <property type="match status" value="1"/>
</dbReference>
<keyword evidence="2" id="KW-1185">Reference proteome</keyword>
<dbReference type="InterPro" id="IPR002514">
    <property type="entry name" value="Transposase_8"/>
</dbReference>
<evidence type="ECO:0008006" key="3">
    <source>
        <dbReference type="Google" id="ProtNLM"/>
    </source>
</evidence>
<dbReference type="EMBL" id="AP027370">
    <property type="protein sequence ID" value="BDY12698.1"/>
    <property type="molecule type" value="Genomic_DNA"/>
</dbReference>
<evidence type="ECO:0000313" key="2">
    <source>
        <dbReference type="Proteomes" id="UP001321445"/>
    </source>
</evidence>
<dbReference type="Proteomes" id="UP001321445">
    <property type="component" value="Chromosome"/>
</dbReference>
<protein>
    <recommendedName>
        <fullName evidence="3">Transposase</fullName>
    </recommendedName>
</protein>
<dbReference type="Gene3D" id="1.10.10.10">
    <property type="entry name" value="Winged helix-like DNA-binding domain superfamily/Winged helix DNA-binding domain"/>
    <property type="match status" value="1"/>
</dbReference>
<sequence>MGESQPEIKRMTAKKKAELVMDIFQGKTTVAEVSRKYDLTPAQIEEWMEEACRGMENQLRARPKENQFTATWDVLDNLKRVKDVETVIDLGLKMLIVDKLSFRLGFELKYDNVPPVGKKKTDTTTTAGIVYSF</sequence>
<dbReference type="Pfam" id="PF01527">
    <property type="entry name" value="HTH_Tnp_1"/>
    <property type="match status" value="1"/>
</dbReference>
<dbReference type="InterPro" id="IPR010921">
    <property type="entry name" value="Trp_repressor/repl_initiator"/>
</dbReference>
<dbReference type="InterPro" id="IPR036388">
    <property type="entry name" value="WH-like_DNA-bd_sf"/>
</dbReference>
<accession>A0ABN6WUU6</accession>
<evidence type="ECO:0000313" key="1">
    <source>
        <dbReference type="EMBL" id="BDY12698.1"/>
    </source>
</evidence>
<reference evidence="1 2" key="1">
    <citation type="submission" date="2023-03" db="EMBL/GenBank/DDBJ databases">
        <title>Description of Hydrogenimonas sp. ISO32.</title>
        <authorList>
            <person name="Mino S."/>
            <person name="Fukazawa S."/>
            <person name="Sawabe T."/>
        </authorList>
    </citation>
    <scope>NUCLEOTIDE SEQUENCE [LARGE SCALE GENOMIC DNA]</scope>
    <source>
        <strain evidence="1 2">ISO32</strain>
    </source>
</reference>
<name>A0ABN6WUU6_9BACT</name>
<organism evidence="1 2">
    <name type="scientific">Hydrogenimonas cancrithermarum</name>
    <dbReference type="NCBI Taxonomy" id="2993563"/>
    <lineage>
        <taxon>Bacteria</taxon>
        <taxon>Pseudomonadati</taxon>
        <taxon>Campylobacterota</taxon>
        <taxon>Epsilonproteobacteria</taxon>
        <taxon>Campylobacterales</taxon>
        <taxon>Hydrogenimonadaceae</taxon>
        <taxon>Hydrogenimonas</taxon>
    </lineage>
</organism>
<dbReference type="InterPro" id="IPR007433">
    <property type="entry name" value="DUF481"/>
</dbReference>
<gene>
    <name evidence="1" type="ORF">HCR_10100</name>
</gene>
<dbReference type="Pfam" id="PF04338">
    <property type="entry name" value="DUF481"/>
    <property type="match status" value="1"/>
</dbReference>
<dbReference type="RefSeq" id="WP_286337880.1">
    <property type="nucleotide sequence ID" value="NZ_AP027370.1"/>
</dbReference>